<dbReference type="InterPro" id="IPR043502">
    <property type="entry name" value="DNA/RNA_pol_sf"/>
</dbReference>
<dbReference type="AlphaFoldDB" id="A0A8X6HXL5"/>
<keyword evidence="2" id="KW-1185">Reference proteome</keyword>
<proteinExistence type="predicted"/>
<dbReference type="EMBL" id="BMAO01029458">
    <property type="protein sequence ID" value="GFR31847.1"/>
    <property type="molecule type" value="Genomic_DNA"/>
</dbReference>
<reference evidence="1" key="1">
    <citation type="submission" date="2020-07" db="EMBL/GenBank/DDBJ databases">
        <title>Multicomponent nature underlies the extraordinary mechanical properties of spider dragline silk.</title>
        <authorList>
            <person name="Kono N."/>
            <person name="Nakamura H."/>
            <person name="Mori M."/>
            <person name="Yoshida Y."/>
            <person name="Ohtoshi R."/>
            <person name="Malay A.D."/>
            <person name="Moran D.A.P."/>
            <person name="Tomita M."/>
            <person name="Numata K."/>
            <person name="Arakawa K."/>
        </authorList>
    </citation>
    <scope>NUCLEOTIDE SEQUENCE</scope>
</reference>
<comment type="caution">
    <text evidence="1">The sequence shown here is derived from an EMBL/GenBank/DDBJ whole genome shotgun (WGS) entry which is preliminary data.</text>
</comment>
<protein>
    <submittedName>
        <fullName evidence="1">Retrovirus-related Pol polyprotein from transposon 17.6</fullName>
    </submittedName>
</protein>
<evidence type="ECO:0000313" key="2">
    <source>
        <dbReference type="Proteomes" id="UP000887116"/>
    </source>
</evidence>
<evidence type="ECO:0000313" key="1">
    <source>
        <dbReference type="EMBL" id="GFR31847.1"/>
    </source>
</evidence>
<dbReference type="Gene3D" id="3.30.70.270">
    <property type="match status" value="1"/>
</dbReference>
<dbReference type="Proteomes" id="UP000887116">
    <property type="component" value="Unassembled WGS sequence"/>
</dbReference>
<dbReference type="Gene3D" id="3.10.10.10">
    <property type="entry name" value="HIV Type 1 Reverse Transcriptase, subunit A, domain 1"/>
    <property type="match status" value="1"/>
</dbReference>
<dbReference type="InterPro" id="IPR043128">
    <property type="entry name" value="Rev_trsase/Diguanyl_cyclase"/>
</dbReference>
<dbReference type="SUPFAM" id="SSF56672">
    <property type="entry name" value="DNA/RNA polymerases"/>
    <property type="match status" value="1"/>
</dbReference>
<organism evidence="1 2">
    <name type="scientific">Trichonephila clavata</name>
    <name type="common">Joro spider</name>
    <name type="synonym">Nephila clavata</name>
    <dbReference type="NCBI Taxonomy" id="2740835"/>
    <lineage>
        <taxon>Eukaryota</taxon>
        <taxon>Metazoa</taxon>
        <taxon>Ecdysozoa</taxon>
        <taxon>Arthropoda</taxon>
        <taxon>Chelicerata</taxon>
        <taxon>Arachnida</taxon>
        <taxon>Araneae</taxon>
        <taxon>Araneomorphae</taxon>
        <taxon>Entelegynae</taxon>
        <taxon>Araneoidea</taxon>
        <taxon>Nephilidae</taxon>
        <taxon>Trichonephila</taxon>
    </lineage>
</organism>
<name>A0A8X6HXL5_TRICU</name>
<sequence>MVFGSYRSYITAFCTPWGRYRFLVLPFGLNSVPEEFQEAMDEIYEEDEDINPYFDNIALGSSSVEEHCRLLY</sequence>
<dbReference type="GO" id="GO:0071897">
    <property type="term" value="P:DNA biosynthetic process"/>
    <property type="evidence" value="ECO:0007669"/>
    <property type="project" value="UniProtKB-ARBA"/>
</dbReference>
<gene>
    <name evidence="1" type="primary">pol_4216</name>
    <name evidence="1" type="ORF">TNCT_370031</name>
</gene>
<dbReference type="OrthoDB" id="2286242at2759"/>
<accession>A0A8X6HXL5</accession>